<feature type="coiled-coil region" evidence="1">
    <location>
        <begin position="48"/>
        <end position="99"/>
    </location>
</feature>
<dbReference type="EMBL" id="CAXLJM020000020">
    <property type="protein sequence ID" value="CAL8087379.1"/>
    <property type="molecule type" value="Genomic_DNA"/>
</dbReference>
<gene>
    <name evidence="3" type="ORF">ODALV1_LOCUS6719</name>
</gene>
<dbReference type="Pfam" id="PF12017">
    <property type="entry name" value="Tnp_P_element"/>
    <property type="match status" value="1"/>
</dbReference>
<comment type="caution">
    <text evidence="3">The sequence shown here is derived from an EMBL/GenBank/DDBJ whole genome shotgun (WGS) entry which is preliminary data.</text>
</comment>
<protein>
    <recommendedName>
        <fullName evidence="2">THAP9-like helix-turn-helix domain-containing protein</fullName>
    </recommendedName>
</protein>
<proteinExistence type="predicted"/>
<organism evidence="3 4">
    <name type="scientific">Orchesella dallaii</name>
    <dbReference type="NCBI Taxonomy" id="48710"/>
    <lineage>
        <taxon>Eukaryota</taxon>
        <taxon>Metazoa</taxon>
        <taxon>Ecdysozoa</taxon>
        <taxon>Arthropoda</taxon>
        <taxon>Hexapoda</taxon>
        <taxon>Collembola</taxon>
        <taxon>Entomobryomorpha</taxon>
        <taxon>Entomobryoidea</taxon>
        <taxon>Orchesellidae</taxon>
        <taxon>Orchesellinae</taxon>
        <taxon>Orchesella</taxon>
    </lineage>
</organism>
<sequence>MPGEMRNSLLLSSSKSDQGCFVAYGCKLCLPQDQEHGIELELSQLIKEDDVTIRLRNQENEITMLKKKVQDLEHELEQVEVLQNALSSVHKQIKNLKMQVYRKQLHNQDLKRKSEEIMEDSKRIRLDAEVQTEYRFGQIPKGDLLFEMMGRKSHAQPDEQREFCFKLFFKSPAAYRDLRTGLNNSLPYPQNFSRWTSSVDSSPGTKIFN</sequence>
<dbReference type="InterPro" id="IPR021896">
    <property type="entry name" value="THAP9-like_HTH"/>
</dbReference>
<name>A0ABP1Q7A3_9HEXA</name>
<keyword evidence="1" id="KW-0175">Coiled coil</keyword>
<feature type="domain" description="THAP9-like helix-turn-helix" evidence="2">
    <location>
        <begin position="145"/>
        <end position="195"/>
    </location>
</feature>
<keyword evidence="4" id="KW-1185">Reference proteome</keyword>
<evidence type="ECO:0000256" key="1">
    <source>
        <dbReference type="SAM" id="Coils"/>
    </source>
</evidence>
<evidence type="ECO:0000313" key="3">
    <source>
        <dbReference type="EMBL" id="CAL8087379.1"/>
    </source>
</evidence>
<accession>A0ABP1Q7A3</accession>
<dbReference type="Proteomes" id="UP001642540">
    <property type="component" value="Unassembled WGS sequence"/>
</dbReference>
<evidence type="ECO:0000313" key="4">
    <source>
        <dbReference type="Proteomes" id="UP001642540"/>
    </source>
</evidence>
<evidence type="ECO:0000259" key="2">
    <source>
        <dbReference type="Pfam" id="PF12017"/>
    </source>
</evidence>
<reference evidence="3 4" key="1">
    <citation type="submission" date="2024-08" db="EMBL/GenBank/DDBJ databases">
        <authorList>
            <person name="Cucini C."/>
            <person name="Frati F."/>
        </authorList>
    </citation>
    <scope>NUCLEOTIDE SEQUENCE [LARGE SCALE GENOMIC DNA]</scope>
</reference>